<dbReference type="GO" id="GO:0016020">
    <property type="term" value="C:membrane"/>
    <property type="evidence" value="ECO:0007669"/>
    <property type="project" value="UniProtKB-SubCell"/>
</dbReference>
<evidence type="ECO:0000313" key="7">
    <source>
        <dbReference type="EMBL" id="MBD8065576.1"/>
    </source>
</evidence>
<reference evidence="7" key="1">
    <citation type="submission" date="2020-09" db="EMBL/GenBank/DDBJ databases">
        <title>Genome seq and assembly of Devosia sp.</title>
        <authorList>
            <person name="Chhetri G."/>
        </authorList>
    </citation>
    <scope>NUCLEOTIDE SEQUENCE</scope>
    <source>
        <strain evidence="7">PTR5</strain>
    </source>
</reference>
<dbReference type="Pfam" id="PF04138">
    <property type="entry name" value="GtrA_DPMS_TM"/>
    <property type="match status" value="1"/>
</dbReference>
<feature type="transmembrane region" description="Helical" evidence="5">
    <location>
        <begin position="72"/>
        <end position="94"/>
    </location>
</feature>
<evidence type="ECO:0000256" key="5">
    <source>
        <dbReference type="SAM" id="Phobius"/>
    </source>
</evidence>
<sequence length="129" mass="13946">MTRRFLPFACAGTIGFAVDAMLLMLSQAFLGPFAGRLVSVLGALLVTWSINRRFAFADRASDTARLAEFTRYGLAMLPGATVNWLCYGFVVAMLPRGEVTLLLALAIGSLAGLGTNLTAANWLVFRIQR</sequence>
<feature type="transmembrane region" description="Helical" evidence="5">
    <location>
        <begin position="100"/>
        <end position="125"/>
    </location>
</feature>
<evidence type="ECO:0000256" key="2">
    <source>
        <dbReference type="ARBA" id="ARBA00022692"/>
    </source>
</evidence>
<evidence type="ECO:0000256" key="1">
    <source>
        <dbReference type="ARBA" id="ARBA00004141"/>
    </source>
</evidence>
<evidence type="ECO:0000313" key="8">
    <source>
        <dbReference type="Proteomes" id="UP000654108"/>
    </source>
</evidence>
<name>A0A927FT78_9HYPH</name>
<dbReference type="GO" id="GO:0000271">
    <property type="term" value="P:polysaccharide biosynthetic process"/>
    <property type="evidence" value="ECO:0007669"/>
    <property type="project" value="InterPro"/>
</dbReference>
<proteinExistence type="predicted"/>
<dbReference type="InterPro" id="IPR007267">
    <property type="entry name" value="GtrA_DPMS_TM"/>
</dbReference>
<keyword evidence="3 5" id="KW-1133">Transmembrane helix</keyword>
<evidence type="ECO:0000256" key="3">
    <source>
        <dbReference type="ARBA" id="ARBA00022989"/>
    </source>
</evidence>
<dbReference type="Proteomes" id="UP000654108">
    <property type="component" value="Unassembled WGS sequence"/>
</dbReference>
<accession>A0A927FT78</accession>
<dbReference type="EMBL" id="JACYFU010000002">
    <property type="protein sequence ID" value="MBD8065576.1"/>
    <property type="molecule type" value="Genomic_DNA"/>
</dbReference>
<gene>
    <name evidence="7" type="ORF">IC608_08815</name>
</gene>
<dbReference type="RefSeq" id="WP_191774596.1">
    <property type="nucleotide sequence ID" value="NZ_JACYFU010000002.1"/>
</dbReference>
<feature type="domain" description="GtrA/DPMS transmembrane" evidence="6">
    <location>
        <begin position="8"/>
        <end position="125"/>
    </location>
</feature>
<dbReference type="AlphaFoldDB" id="A0A927FT78"/>
<feature type="transmembrane region" description="Helical" evidence="5">
    <location>
        <begin position="33"/>
        <end position="51"/>
    </location>
</feature>
<evidence type="ECO:0000256" key="4">
    <source>
        <dbReference type="ARBA" id="ARBA00023136"/>
    </source>
</evidence>
<keyword evidence="2 5" id="KW-0812">Transmembrane</keyword>
<keyword evidence="8" id="KW-1185">Reference proteome</keyword>
<keyword evidence="4 5" id="KW-0472">Membrane</keyword>
<organism evidence="7 8">
    <name type="scientific">Devosia oryzisoli</name>
    <dbReference type="NCBI Taxonomy" id="2774138"/>
    <lineage>
        <taxon>Bacteria</taxon>
        <taxon>Pseudomonadati</taxon>
        <taxon>Pseudomonadota</taxon>
        <taxon>Alphaproteobacteria</taxon>
        <taxon>Hyphomicrobiales</taxon>
        <taxon>Devosiaceae</taxon>
        <taxon>Devosia</taxon>
    </lineage>
</organism>
<evidence type="ECO:0000259" key="6">
    <source>
        <dbReference type="Pfam" id="PF04138"/>
    </source>
</evidence>
<protein>
    <submittedName>
        <fullName evidence="7">GtrA family protein</fullName>
    </submittedName>
</protein>
<comment type="subcellular location">
    <subcellularLocation>
        <location evidence="1">Membrane</location>
        <topology evidence="1">Multi-pass membrane protein</topology>
    </subcellularLocation>
</comment>
<comment type="caution">
    <text evidence="7">The sequence shown here is derived from an EMBL/GenBank/DDBJ whole genome shotgun (WGS) entry which is preliminary data.</text>
</comment>